<gene>
    <name evidence="11" type="ORF">CINCED_3A005620</name>
</gene>
<protein>
    <submittedName>
        <fullName evidence="11">Longin domain,Longin-like domain</fullName>
    </submittedName>
</protein>
<keyword evidence="9" id="KW-1133">Transmembrane helix</keyword>
<dbReference type="GO" id="GO:0015031">
    <property type="term" value="P:protein transport"/>
    <property type="evidence" value="ECO:0007669"/>
    <property type="project" value="UniProtKB-KW"/>
</dbReference>
<feature type="transmembrane region" description="Helical" evidence="9">
    <location>
        <begin position="257"/>
        <end position="273"/>
    </location>
</feature>
<dbReference type="OrthoDB" id="1719357at2759"/>
<comment type="function">
    <text evidence="7">SNARE involved in targeting and fusion of ER-derived transport vesicles with the Golgi complex as well as Golgi-derived retrograde transport vesicles with the ER.</text>
</comment>
<evidence type="ECO:0000256" key="5">
    <source>
        <dbReference type="ARBA" id="ARBA00023054"/>
    </source>
</evidence>
<sequence>MIVYALILRSRDLLPLTSTTNYQCSNGESAIDLKLINKIVKNVLKRPNTPKNKCFLRTNEKIYYFLPCLNIICMGMCIPSYPQVLAYSFLEELAGEFTKKYDRYKVEQALRPYNLIEFDATIHPIQQTYNKPQQLTSRINLAEITRDISLDPPQEVFIVETNSSNNICTPQVIPPTVRVGPLPTLEPLSFIDKASIVFTFCLILNSVLMVMDTLRSLTTEEDNSLDTGWLHFCSIFFRLAQIYVLTHKQMYRSKKGWTLFLVLLGFDWLLYFTDTLWEVILVFLITTLTHSCILRRKIANKLPQYQI</sequence>
<dbReference type="Proteomes" id="UP000325440">
    <property type="component" value="Unassembled WGS sequence"/>
</dbReference>
<dbReference type="InterPro" id="IPR011012">
    <property type="entry name" value="Longin-like_dom_sf"/>
</dbReference>
<dbReference type="GO" id="GO:0006890">
    <property type="term" value="P:retrograde vesicle-mediated transport, Golgi to endoplasmic reticulum"/>
    <property type="evidence" value="ECO:0007669"/>
    <property type="project" value="InterPro"/>
</dbReference>
<evidence type="ECO:0000256" key="7">
    <source>
        <dbReference type="ARBA" id="ARBA00024173"/>
    </source>
</evidence>
<keyword evidence="4" id="KW-0813">Transport</keyword>
<evidence type="ECO:0000313" key="11">
    <source>
        <dbReference type="EMBL" id="VVC37007.1"/>
    </source>
</evidence>
<dbReference type="GO" id="GO:0005794">
    <property type="term" value="C:Golgi apparatus"/>
    <property type="evidence" value="ECO:0007669"/>
    <property type="project" value="UniProtKB-SubCell"/>
</dbReference>
<dbReference type="Gene3D" id="3.30.450.50">
    <property type="entry name" value="Longin domain"/>
    <property type="match status" value="1"/>
</dbReference>
<evidence type="ECO:0000256" key="8">
    <source>
        <dbReference type="ARBA" id="ARBA00024188"/>
    </source>
</evidence>
<feature type="transmembrane region" description="Helical" evidence="9">
    <location>
        <begin position="279"/>
        <end position="295"/>
    </location>
</feature>
<dbReference type="GO" id="GO:0005484">
    <property type="term" value="F:SNAP receptor activity"/>
    <property type="evidence" value="ECO:0007669"/>
    <property type="project" value="InterPro"/>
</dbReference>
<feature type="domain" description="Longin" evidence="10">
    <location>
        <begin position="6"/>
        <end position="122"/>
    </location>
</feature>
<dbReference type="GO" id="GO:0006888">
    <property type="term" value="P:endoplasmic reticulum to Golgi vesicle-mediated transport"/>
    <property type="evidence" value="ECO:0007669"/>
    <property type="project" value="InterPro"/>
</dbReference>
<evidence type="ECO:0000256" key="1">
    <source>
        <dbReference type="ARBA" id="ARBA00004163"/>
    </source>
</evidence>
<accession>A0A5E4N3Y8</accession>
<proteinExistence type="inferred from homology"/>
<evidence type="ECO:0000256" key="6">
    <source>
        <dbReference type="ARBA" id="ARBA00023136"/>
    </source>
</evidence>
<evidence type="ECO:0000256" key="4">
    <source>
        <dbReference type="ARBA" id="ARBA00022927"/>
    </source>
</evidence>
<keyword evidence="12" id="KW-1185">Reference proteome</keyword>
<dbReference type="PROSITE" id="PS50859">
    <property type="entry name" value="LONGIN"/>
    <property type="match status" value="1"/>
</dbReference>
<dbReference type="InterPro" id="IPR010908">
    <property type="entry name" value="Longin_dom"/>
</dbReference>
<reference evidence="11 12" key="1">
    <citation type="submission" date="2019-08" db="EMBL/GenBank/DDBJ databases">
        <authorList>
            <person name="Alioto T."/>
            <person name="Alioto T."/>
            <person name="Gomez Garrido J."/>
        </authorList>
    </citation>
    <scope>NUCLEOTIDE SEQUENCE [LARGE SCALE GENOMIC DNA]</scope>
</reference>
<evidence type="ECO:0000313" key="12">
    <source>
        <dbReference type="Proteomes" id="UP000325440"/>
    </source>
</evidence>
<evidence type="ECO:0000259" key="10">
    <source>
        <dbReference type="PROSITE" id="PS50859"/>
    </source>
</evidence>
<organism evidence="11 12">
    <name type="scientific">Cinara cedri</name>
    <dbReference type="NCBI Taxonomy" id="506608"/>
    <lineage>
        <taxon>Eukaryota</taxon>
        <taxon>Metazoa</taxon>
        <taxon>Ecdysozoa</taxon>
        <taxon>Arthropoda</taxon>
        <taxon>Hexapoda</taxon>
        <taxon>Insecta</taxon>
        <taxon>Pterygota</taxon>
        <taxon>Neoptera</taxon>
        <taxon>Paraneoptera</taxon>
        <taxon>Hemiptera</taxon>
        <taxon>Sternorrhyncha</taxon>
        <taxon>Aphidomorpha</taxon>
        <taxon>Aphidoidea</taxon>
        <taxon>Aphididae</taxon>
        <taxon>Lachninae</taxon>
        <taxon>Cinara</taxon>
    </lineage>
</organism>
<evidence type="ECO:0000256" key="9">
    <source>
        <dbReference type="SAM" id="Phobius"/>
    </source>
</evidence>
<dbReference type="Pfam" id="PF13774">
    <property type="entry name" value="Longin"/>
    <property type="match status" value="1"/>
</dbReference>
<dbReference type="Pfam" id="PF25970">
    <property type="entry name" value="SEC22a_C"/>
    <property type="match status" value="1"/>
</dbReference>
<dbReference type="AlphaFoldDB" id="A0A5E4N3Y8"/>
<dbReference type="InterPro" id="IPR044565">
    <property type="entry name" value="Sec22"/>
</dbReference>
<comment type="similarity">
    <text evidence="3">Belongs to the synaptobrevin family.</text>
</comment>
<comment type="subcellular location">
    <subcellularLocation>
        <location evidence="1">Endoplasmic reticulum membrane</location>
        <topology evidence="1">Single-pass type IV membrane protein</topology>
    </subcellularLocation>
    <subcellularLocation>
        <location evidence="8">Golgi apparatus</location>
        <location evidence="8">cis-Golgi network membrane</location>
    </subcellularLocation>
    <subcellularLocation>
        <location evidence="2">Melanosome</location>
    </subcellularLocation>
</comment>
<dbReference type="InterPro" id="IPR059071">
    <property type="entry name" value="SEC22a-c_C"/>
</dbReference>
<keyword evidence="4" id="KW-0653">Protein transport</keyword>
<name>A0A5E4N3Y8_9HEMI</name>
<keyword evidence="6 9" id="KW-0472">Membrane</keyword>
<keyword evidence="5" id="KW-0175">Coiled coil</keyword>
<dbReference type="SUPFAM" id="SSF64356">
    <property type="entry name" value="SNARE-like"/>
    <property type="match status" value="1"/>
</dbReference>
<feature type="transmembrane region" description="Helical" evidence="9">
    <location>
        <begin position="190"/>
        <end position="208"/>
    </location>
</feature>
<dbReference type="GO" id="GO:0005789">
    <property type="term" value="C:endoplasmic reticulum membrane"/>
    <property type="evidence" value="ECO:0007669"/>
    <property type="project" value="UniProtKB-SubCell"/>
</dbReference>
<dbReference type="CDD" id="cd14824">
    <property type="entry name" value="Longin"/>
    <property type="match status" value="1"/>
</dbReference>
<dbReference type="EMBL" id="CABPRJ010001440">
    <property type="protein sequence ID" value="VVC37007.1"/>
    <property type="molecule type" value="Genomic_DNA"/>
</dbReference>
<dbReference type="SMART" id="SM01270">
    <property type="entry name" value="Longin"/>
    <property type="match status" value="1"/>
</dbReference>
<evidence type="ECO:0000256" key="2">
    <source>
        <dbReference type="ARBA" id="ARBA00004223"/>
    </source>
</evidence>
<evidence type="ECO:0000256" key="3">
    <source>
        <dbReference type="ARBA" id="ARBA00008025"/>
    </source>
</evidence>
<keyword evidence="9" id="KW-0812">Transmembrane</keyword>
<dbReference type="PANTHER" id="PTHR45837">
    <property type="entry name" value="VESICLE-TRAFFICKING PROTEIN SEC22B"/>
    <property type="match status" value="1"/>
</dbReference>